<protein>
    <submittedName>
        <fullName evidence="2">Uncharacterized protein</fullName>
    </submittedName>
</protein>
<dbReference type="AlphaFoldDB" id="A0A5N6SRJ7"/>
<sequence>MPYCSTLFSFIPLFFFIFYFFLSSSRFPCANGRCPFLKSTYIVDLLYSGRLAAGRVFKHSYDYESQ</sequence>
<feature type="transmembrane region" description="Helical" evidence="1">
    <location>
        <begin position="6"/>
        <end position="23"/>
    </location>
</feature>
<evidence type="ECO:0000313" key="2">
    <source>
        <dbReference type="EMBL" id="KAE8137232.1"/>
    </source>
</evidence>
<dbReference type="GeneID" id="43638888"/>
<proteinExistence type="predicted"/>
<evidence type="ECO:0000313" key="3">
    <source>
        <dbReference type="Proteomes" id="UP000325672"/>
    </source>
</evidence>
<dbReference type="EMBL" id="ML743579">
    <property type="protein sequence ID" value="KAE8137232.1"/>
    <property type="molecule type" value="Genomic_DNA"/>
</dbReference>
<keyword evidence="1" id="KW-0812">Transmembrane</keyword>
<gene>
    <name evidence="2" type="ORF">BDV38DRAFT_247611</name>
</gene>
<keyword evidence="1" id="KW-1133">Transmembrane helix</keyword>
<dbReference type="RefSeq" id="XP_031913295.1">
    <property type="nucleotide sequence ID" value="XM_032054678.1"/>
</dbReference>
<dbReference type="Proteomes" id="UP000325672">
    <property type="component" value="Unassembled WGS sequence"/>
</dbReference>
<accession>A0A5N6SRJ7</accession>
<organism evidence="2 3">
    <name type="scientific">Aspergillus pseudotamarii</name>
    <dbReference type="NCBI Taxonomy" id="132259"/>
    <lineage>
        <taxon>Eukaryota</taxon>
        <taxon>Fungi</taxon>
        <taxon>Dikarya</taxon>
        <taxon>Ascomycota</taxon>
        <taxon>Pezizomycotina</taxon>
        <taxon>Eurotiomycetes</taxon>
        <taxon>Eurotiomycetidae</taxon>
        <taxon>Eurotiales</taxon>
        <taxon>Aspergillaceae</taxon>
        <taxon>Aspergillus</taxon>
        <taxon>Aspergillus subgen. Circumdati</taxon>
    </lineage>
</organism>
<keyword evidence="1" id="KW-0472">Membrane</keyword>
<reference evidence="2 3" key="1">
    <citation type="submission" date="2019-04" db="EMBL/GenBank/DDBJ databases">
        <title>Friends and foes A comparative genomics study of 23 Aspergillus species from section Flavi.</title>
        <authorList>
            <consortium name="DOE Joint Genome Institute"/>
            <person name="Kjaerbolling I."/>
            <person name="Vesth T."/>
            <person name="Frisvad J.C."/>
            <person name="Nybo J.L."/>
            <person name="Theobald S."/>
            <person name="Kildgaard S."/>
            <person name="Isbrandt T."/>
            <person name="Kuo A."/>
            <person name="Sato A."/>
            <person name="Lyhne E.K."/>
            <person name="Kogle M.E."/>
            <person name="Wiebenga A."/>
            <person name="Kun R.S."/>
            <person name="Lubbers R.J."/>
            <person name="Makela M.R."/>
            <person name="Barry K."/>
            <person name="Chovatia M."/>
            <person name="Clum A."/>
            <person name="Daum C."/>
            <person name="Haridas S."/>
            <person name="He G."/>
            <person name="LaButti K."/>
            <person name="Lipzen A."/>
            <person name="Mondo S."/>
            <person name="Riley R."/>
            <person name="Salamov A."/>
            <person name="Simmons B.A."/>
            <person name="Magnuson J.K."/>
            <person name="Henrissat B."/>
            <person name="Mortensen U.H."/>
            <person name="Larsen T.O."/>
            <person name="Devries R.P."/>
            <person name="Grigoriev I.V."/>
            <person name="Machida M."/>
            <person name="Baker S.E."/>
            <person name="Andersen M.R."/>
        </authorList>
    </citation>
    <scope>NUCLEOTIDE SEQUENCE [LARGE SCALE GENOMIC DNA]</scope>
    <source>
        <strain evidence="2 3">CBS 117625</strain>
    </source>
</reference>
<name>A0A5N6SRJ7_ASPPS</name>
<keyword evidence="3" id="KW-1185">Reference proteome</keyword>
<evidence type="ECO:0000256" key="1">
    <source>
        <dbReference type="SAM" id="Phobius"/>
    </source>
</evidence>